<protein>
    <submittedName>
        <fullName evidence="3">ABC transporter permease</fullName>
    </submittedName>
</protein>
<dbReference type="Proteomes" id="UP000092377">
    <property type="component" value="Unassembled WGS sequence"/>
</dbReference>
<dbReference type="AlphaFoldDB" id="A0A1B8HSQ7"/>
<feature type="domain" description="Fe/B12 periplasmic-binding" evidence="2">
    <location>
        <begin position="39"/>
        <end position="300"/>
    </location>
</feature>
<dbReference type="Pfam" id="PF01497">
    <property type="entry name" value="Peripla_BP_2"/>
    <property type="match status" value="1"/>
</dbReference>
<gene>
    <name evidence="3" type="ORF">AYY18_15125</name>
</gene>
<accession>A0A1B8HSQ7</accession>
<reference evidence="4" key="1">
    <citation type="submission" date="2016-06" db="EMBL/GenBank/DDBJ databases">
        <authorList>
            <person name="Butler K."/>
        </authorList>
    </citation>
    <scope>NUCLEOTIDE SEQUENCE [LARGE SCALE GENOMIC DNA]</scope>
    <source>
        <strain evidence="4">GCSL-Mp20</strain>
    </source>
</reference>
<dbReference type="EMBL" id="LZEY01000005">
    <property type="protein sequence ID" value="OBU12547.1"/>
    <property type="molecule type" value="Genomic_DNA"/>
</dbReference>
<evidence type="ECO:0000313" key="3">
    <source>
        <dbReference type="EMBL" id="OBU12547.1"/>
    </source>
</evidence>
<dbReference type="SUPFAM" id="SSF53807">
    <property type="entry name" value="Helical backbone' metal receptor"/>
    <property type="match status" value="1"/>
</dbReference>
<dbReference type="Gene3D" id="3.40.50.1980">
    <property type="entry name" value="Nitrogenase molybdenum iron protein domain"/>
    <property type="match status" value="2"/>
</dbReference>
<evidence type="ECO:0000313" key="4">
    <source>
        <dbReference type="Proteomes" id="UP000092377"/>
    </source>
</evidence>
<evidence type="ECO:0000256" key="1">
    <source>
        <dbReference type="SAM" id="SignalP"/>
    </source>
</evidence>
<dbReference type="OrthoDB" id="6495095at2"/>
<keyword evidence="4" id="KW-1185">Reference proteome</keyword>
<dbReference type="PANTHER" id="PTHR30535">
    <property type="entry name" value="VITAMIN B12-BINDING PROTEIN"/>
    <property type="match status" value="1"/>
</dbReference>
<feature type="signal peptide" evidence="1">
    <location>
        <begin position="1"/>
        <end position="22"/>
    </location>
</feature>
<evidence type="ECO:0000259" key="2">
    <source>
        <dbReference type="PROSITE" id="PS50983"/>
    </source>
</evidence>
<keyword evidence="1" id="KW-0732">Signal</keyword>
<proteinExistence type="predicted"/>
<dbReference type="InterPro" id="IPR002491">
    <property type="entry name" value="ABC_transptr_periplasmic_BD"/>
</dbReference>
<feature type="chain" id="PRO_5008610013" evidence="1">
    <location>
        <begin position="23"/>
        <end position="303"/>
    </location>
</feature>
<organism evidence="3 4">
    <name type="scientific">Morganella psychrotolerans</name>
    <dbReference type="NCBI Taxonomy" id="368603"/>
    <lineage>
        <taxon>Bacteria</taxon>
        <taxon>Pseudomonadati</taxon>
        <taxon>Pseudomonadota</taxon>
        <taxon>Gammaproteobacteria</taxon>
        <taxon>Enterobacterales</taxon>
        <taxon>Morganellaceae</taxon>
        <taxon>Morganella</taxon>
    </lineage>
</organism>
<sequence length="303" mass="33503">MRNLFLIMTLSMALCHALPAFSITAPLYTPVTLHEKPQRIVTIFSSNTEITAILGLSDNIVGIDAYTYFPDEIKNKPLIGGRLGFSLERIIEQKPDLVIMTPARQATHQLLIPLQKFGIPVLVLEGNSIDEIISNIRLVAKVTKTTYKGEQIAADMERRLSNVQHKPADYHAPRVIMITGQISNGLLLVARPQTYKKTPGYTADSILKAGGTLALEEYKHGGPVLKQVSPEAIIAADPDILLYTITDEKMTSLLALPGWSQIKAVKNKDIYPVKSAFVLIPGPRIIDGIEYMSAIFEQWSTKQ</sequence>
<dbReference type="PROSITE" id="PS50983">
    <property type="entry name" value="FE_B12_PBP"/>
    <property type="match status" value="1"/>
</dbReference>
<dbReference type="PANTHER" id="PTHR30535:SF34">
    <property type="entry name" value="MOLYBDATE-BINDING PROTEIN MOLA"/>
    <property type="match status" value="1"/>
</dbReference>
<dbReference type="InterPro" id="IPR050902">
    <property type="entry name" value="ABC_Transporter_SBP"/>
</dbReference>
<name>A0A1B8HSQ7_9GAMM</name>
<comment type="caution">
    <text evidence="3">The sequence shown here is derived from an EMBL/GenBank/DDBJ whole genome shotgun (WGS) entry which is preliminary data.</text>
</comment>